<dbReference type="InterPro" id="IPR010364">
    <property type="entry name" value="Uncharacterised_IM_CreD"/>
</dbReference>
<evidence type="ECO:0000313" key="3">
    <source>
        <dbReference type="Proteomes" id="UP001594351"/>
    </source>
</evidence>
<proteinExistence type="predicted"/>
<evidence type="ECO:0000256" key="1">
    <source>
        <dbReference type="SAM" id="Phobius"/>
    </source>
</evidence>
<dbReference type="Pfam" id="PF06123">
    <property type="entry name" value="CreD"/>
    <property type="match status" value="1"/>
</dbReference>
<dbReference type="Proteomes" id="UP001594351">
    <property type="component" value="Unassembled WGS sequence"/>
</dbReference>
<keyword evidence="3" id="KW-1185">Reference proteome</keyword>
<dbReference type="PANTHER" id="PTHR30092:SF0">
    <property type="entry name" value="INNER MEMBRANE PROTEIN CRED"/>
    <property type="match status" value="1"/>
</dbReference>
<evidence type="ECO:0000313" key="2">
    <source>
        <dbReference type="EMBL" id="MFC1848911.1"/>
    </source>
</evidence>
<keyword evidence="1" id="KW-0812">Transmembrane</keyword>
<organism evidence="2 3">
    <name type="scientific">candidate division CSSED10-310 bacterium</name>
    <dbReference type="NCBI Taxonomy" id="2855610"/>
    <lineage>
        <taxon>Bacteria</taxon>
        <taxon>Bacteria division CSSED10-310</taxon>
    </lineage>
</organism>
<feature type="transmembrane region" description="Helical" evidence="1">
    <location>
        <begin position="332"/>
        <end position="351"/>
    </location>
</feature>
<feature type="transmembrane region" description="Helical" evidence="1">
    <location>
        <begin position="383"/>
        <end position="403"/>
    </location>
</feature>
<gene>
    <name evidence="2" type="primary">creD</name>
    <name evidence="2" type="ORF">ACFL27_01770</name>
</gene>
<comment type="caution">
    <text evidence="2">The sequence shown here is derived from an EMBL/GenBank/DDBJ whole genome shotgun (WGS) entry which is preliminary data.</text>
</comment>
<keyword evidence="1" id="KW-0472">Membrane</keyword>
<feature type="transmembrane region" description="Helical" evidence="1">
    <location>
        <begin position="409"/>
        <end position="428"/>
    </location>
</feature>
<dbReference type="NCBIfam" id="NF008712">
    <property type="entry name" value="PRK11715.1-1"/>
    <property type="match status" value="1"/>
</dbReference>
<dbReference type="PANTHER" id="PTHR30092">
    <property type="entry name" value="INNER MEMBRANE PROTEIN CRED"/>
    <property type="match status" value="1"/>
</dbReference>
<accession>A0ABV6YS31</accession>
<feature type="transmembrane region" description="Helical" evidence="1">
    <location>
        <begin position="357"/>
        <end position="376"/>
    </location>
</feature>
<name>A0ABV6YS31_UNCC1</name>
<feature type="transmembrane region" description="Helical" evidence="1">
    <location>
        <begin position="306"/>
        <end position="325"/>
    </location>
</feature>
<sequence>MNMNRMTTKAIMVLVLTLLLLIPLDLIDSLIEERKDRQVSANFEVRDQWGTEQSLTGPILRIPYRKHLEDNNGFLSKTFTAYFLPDTLSVTGTISPEIRYRGIYKIVVYQAVLNISGEFIKPDFATLEGDGIAVQWQAAVLEIGLENPRGIRQEPVLQLAGIDYKPIPTVLSSDLLSAGFHVPNLDWILETEETKIPFSITLKLQGSDRLNIIPVGTSTAVSLSSTWSNPSFDGAYLPVQRTITEQGFSAHWYVSYLNRNFPPQWKTESKRGVHQTIHTAFKNSNFGITLLVPVDFYQMSTRSTKYGILFLSLTFISIILFEVHYKLDIHPMQYLLVGLALCLFYLLLISLSEQVGFLLAYLIASGATISLIGAYIHSAVKKVTVTIINFLVTASLYGYLYILLQLQDYALLVGSIGLFMILALVMFLTRKINWYLLIATTVSFKNGKLSLGNEVNPG</sequence>
<reference evidence="2 3" key="1">
    <citation type="submission" date="2024-09" db="EMBL/GenBank/DDBJ databases">
        <title>Laminarin stimulates single cell rates of sulfate reduction while oxygen inhibits transcriptomic activity in coastal marine sediment.</title>
        <authorList>
            <person name="Lindsay M."/>
            <person name="Orcutt B."/>
            <person name="Emerson D."/>
            <person name="Stepanauskas R."/>
            <person name="D'Angelo T."/>
        </authorList>
    </citation>
    <scope>NUCLEOTIDE SEQUENCE [LARGE SCALE GENOMIC DNA]</scope>
    <source>
        <strain evidence="2">SAG AM-311-K15</strain>
    </source>
</reference>
<protein>
    <submittedName>
        <fullName evidence="2">Cell envelope integrity protein CreD</fullName>
    </submittedName>
</protein>
<keyword evidence="1" id="KW-1133">Transmembrane helix</keyword>
<dbReference type="EMBL" id="JBHPBY010000011">
    <property type="protein sequence ID" value="MFC1848911.1"/>
    <property type="molecule type" value="Genomic_DNA"/>
</dbReference>
<dbReference type="PIRSF" id="PIRSF004548">
    <property type="entry name" value="CreD"/>
    <property type="match status" value="1"/>
</dbReference>